<dbReference type="PANTHER" id="PTHR21596">
    <property type="entry name" value="RIBONUCLEASE P SUBUNIT P38"/>
    <property type="match status" value="1"/>
</dbReference>
<reference evidence="2" key="1">
    <citation type="submission" date="2015-06" db="UniProtKB">
        <authorList>
            <consortium name="EnsemblPlants"/>
        </authorList>
    </citation>
    <scope>IDENTIFICATION</scope>
</reference>
<protein>
    <recommendedName>
        <fullName evidence="1">Factor of DNA methylation 1-5/IDN2 domain-containing protein</fullName>
    </recommendedName>
</protein>
<evidence type="ECO:0000259" key="1">
    <source>
        <dbReference type="Pfam" id="PF03469"/>
    </source>
</evidence>
<feature type="domain" description="Factor of DNA methylation 1-5/IDN2" evidence="1">
    <location>
        <begin position="2"/>
        <end position="74"/>
    </location>
</feature>
<dbReference type="GO" id="GO:0080188">
    <property type="term" value="P:gene silencing by siRNA-directed DNA methylation"/>
    <property type="evidence" value="ECO:0007669"/>
    <property type="project" value="InterPro"/>
</dbReference>
<dbReference type="Pfam" id="PF03469">
    <property type="entry name" value="XH"/>
    <property type="match status" value="1"/>
</dbReference>
<dbReference type="EnsemblPlants" id="EMT14010">
    <property type="protein sequence ID" value="EMT14010"/>
    <property type="gene ID" value="F775_04648"/>
</dbReference>
<name>R7W763_AEGTA</name>
<accession>R7W763</accession>
<sequence length="76" mass="9221">MEILCEDDEKLRELKEKYGEVYALVTKALLEVNEYNPSGRYSVPELWNFKENWKATLKEVVEFVLKQWRALKKRKR</sequence>
<dbReference type="PANTHER" id="PTHR21596:SF3">
    <property type="entry name" value="FACTOR OF DNA METHYLATION 1-RELATED"/>
    <property type="match status" value="1"/>
</dbReference>
<proteinExistence type="predicted"/>
<dbReference type="InterPro" id="IPR005379">
    <property type="entry name" value="FDM1-5/IDN2_XH"/>
</dbReference>
<organism evidence="2">
    <name type="scientific">Aegilops tauschii</name>
    <name type="common">Tausch's goatgrass</name>
    <name type="synonym">Aegilops squarrosa</name>
    <dbReference type="NCBI Taxonomy" id="37682"/>
    <lineage>
        <taxon>Eukaryota</taxon>
        <taxon>Viridiplantae</taxon>
        <taxon>Streptophyta</taxon>
        <taxon>Embryophyta</taxon>
        <taxon>Tracheophyta</taxon>
        <taxon>Spermatophyta</taxon>
        <taxon>Magnoliopsida</taxon>
        <taxon>Liliopsida</taxon>
        <taxon>Poales</taxon>
        <taxon>Poaceae</taxon>
        <taxon>BOP clade</taxon>
        <taxon>Pooideae</taxon>
        <taxon>Triticodae</taxon>
        <taxon>Triticeae</taxon>
        <taxon>Triticinae</taxon>
        <taxon>Aegilops</taxon>
    </lineage>
</organism>
<evidence type="ECO:0000313" key="2">
    <source>
        <dbReference type="EnsemblPlants" id="EMT14010"/>
    </source>
</evidence>
<dbReference type="AlphaFoldDB" id="R7W763"/>
<dbReference type="InterPro" id="IPR045177">
    <property type="entry name" value="FDM1-5/IDN2"/>
</dbReference>